<keyword evidence="2" id="KW-1185">Reference proteome</keyword>
<comment type="caution">
    <text evidence="1">The sequence shown here is derived from an EMBL/GenBank/DDBJ whole genome shotgun (WGS) entry which is preliminary data.</text>
</comment>
<protein>
    <submittedName>
        <fullName evidence="1">Xyloglucan glycosyltransferase 6</fullName>
    </submittedName>
</protein>
<dbReference type="EMBL" id="CM045768">
    <property type="protein sequence ID" value="KAI7984537.1"/>
    <property type="molecule type" value="Genomic_DNA"/>
</dbReference>
<evidence type="ECO:0000313" key="1">
    <source>
        <dbReference type="EMBL" id="KAI7984537.1"/>
    </source>
</evidence>
<sequence>MPSSPSSAPPAAASAAQDGIEALLRNQGIPDCCSVVACLQALSLLLGMAFQFADGGGFCGEAHINCSAELQVYQQSIALVCIQDWPGERILVQVLDDSNDLDVQVLIPSKRAEMETKGCAPIV</sequence>
<evidence type="ECO:0000313" key="2">
    <source>
        <dbReference type="Proteomes" id="UP001060215"/>
    </source>
</evidence>
<gene>
    <name evidence="1" type="ORF">LOK49_LG15G00904</name>
</gene>
<proteinExistence type="predicted"/>
<dbReference type="Proteomes" id="UP001060215">
    <property type="component" value="Chromosome 11"/>
</dbReference>
<accession>A0ACC0F761</accession>
<organism evidence="1 2">
    <name type="scientific">Camellia lanceoleosa</name>
    <dbReference type="NCBI Taxonomy" id="1840588"/>
    <lineage>
        <taxon>Eukaryota</taxon>
        <taxon>Viridiplantae</taxon>
        <taxon>Streptophyta</taxon>
        <taxon>Embryophyta</taxon>
        <taxon>Tracheophyta</taxon>
        <taxon>Spermatophyta</taxon>
        <taxon>Magnoliopsida</taxon>
        <taxon>eudicotyledons</taxon>
        <taxon>Gunneridae</taxon>
        <taxon>Pentapetalae</taxon>
        <taxon>asterids</taxon>
        <taxon>Ericales</taxon>
        <taxon>Theaceae</taxon>
        <taxon>Camellia</taxon>
    </lineage>
</organism>
<reference evidence="1 2" key="1">
    <citation type="journal article" date="2022" name="Plant J.">
        <title>Chromosome-level genome of Camellia lanceoleosa provides a valuable resource for understanding genome evolution and self-incompatibility.</title>
        <authorList>
            <person name="Gong W."/>
            <person name="Xiao S."/>
            <person name="Wang L."/>
            <person name="Liao Z."/>
            <person name="Chang Y."/>
            <person name="Mo W."/>
            <person name="Hu G."/>
            <person name="Li W."/>
            <person name="Zhao G."/>
            <person name="Zhu H."/>
            <person name="Hu X."/>
            <person name="Ji K."/>
            <person name="Xiang X."/>
            <person name="Song Q."/>
            <person name="Yuan D."/>
            <person name="Jin S."/>
            <person name="Zhang L."/>
        </authorList>
    </citation>
    <scope>NUCLEOTIDE SEQUENCE [LARGE SCALE GENOMIC DNA]</scope>
    <source>
        <strain evidence="1">SQ_2022a</strain>
    </source>
</reference>
<name>A0ACC0F761_9ERIC</name>